<dbReference type="Proteomes" id="UP000774935">
    <property type="component" value="Unassembled WGS sequence"/>
</dbReference>
<gene>
    <name evidence="3" type="ORF">KYK27_04055</name>
</gene>
<dbReference type="InterPro" id="IPR036291">
    <property type="entry name" value="NAD(P)-bd_dom_sf"/>
</dbReference>
<feature type="domain" description="DUF2520" evidence="2">
    <location>
        <begin position="127"/>
        <end position="252"/>
    </location>
</feature>
<dbReference type="Gene3D" id="3.40.50.720">
    <property type="entry name" value="NAD(P)-binding Rossmann-like Domain"/>
    <property type="match status" value="1"/>
</dbReference>
<protein>
    <submittedName>
        <fullName evidence="3">DUF2520 domain-containing protein</fullName>
    </submittedName>
</protein>
<dbReference type="InterPro" id="IPR019665">
    <property type="entry name" value="OxRdtase/DH_put_Rossmann_dom"/>
</dbReference>
<sequence length="266" mass="29008">MNIAIVGAGNVAWHLAKALQKVGHTITTVYSRSKAHSEELTKLLTDAVATQSLDFSAIVADVVLIAIPDAALPGITQQIKVKPETIVAHTSGSQPLAVLETIAGANYGVFYPLQTFSKLATIDLEQVPFLIEGNTEATINRLEQLAQTISQKVERVDSDKRKQLHLAAVFACNFTNHLLGISQELLHNAALPTDLLQPLIQETIKKAGMHNPYSVQTGPAVRNDQNVIDEHLRLLQQQPHLQAIYQLLTQSIQATKDNNYSSDQSA</sequence>
<name>A0ABS6X9J7_9BACT</name>
<dbReference type="Pfam" id="PF10728">
    <property type="entry name" value="DUF2520"/>
    <property type="match status" value="1"/>
</dbReference>
<dbReference type="RefSeq" id="WP_199108735.1">
    <property type="nucleotide sequence ID" value="NZ_JAHWXQ010000001.1"/>
</dbReference>
<dbReference type="Pfam" id="PF10727">
    <property type="entry name" value="Rossmann-like"/>
    <property type="match status" value="1"/>
</dbReference>
<accession>A0ABS6X9J7</accession>
<dbReference type="Gene3D" id="1.10.1040.20">
    <property type="entry name" value="ProC-like, C-terminal domain"/>
    <property type="match status" value="1"/>
</dbReference>
<proteinExistence type="predicted"/>
<dbReference type="InterPro" id="IPR037108">
    <property type="entry name" value="TM1727-like_C_sf"/>
</dbReference>
<dbReference type="SUPFAM" id="SSF51735">
    <property type="entry name" value="NAD(P)-binding Rossmann-fold domains"/>
    <property type="match status" value="1"/>
</dbReference>
<dbReference type="SUPFAM" id="SSF48179">
    <property type="entry name" value="6-phosphogluconate dehydrogenase C-terminal domain-like"/>
    <property type="match status" value="1"/>
</dbReference>
<dbReference type="PANTHER" id="PTHR40459">
    <property type="entry name" value="CONSERVED HYPOTHETICAL ALANINE AND LEUCINE RICH PROTEIN"/>
    <property type="match status" value="1"/>
</dbReference>
<keyword evidence="4" id="KW-1185">Reference proteome</keyword>
<comment type="caution">
    <text evidence="3">The sequence shown here is derived from an EMBL/GenBank/DDBJ whole genome shotgun (WGS) entry which is preliminary data.</text>
</comment>
<evidence type="ECO:0000259" key="1">
    <source>
        <dbReference type="Pfam" id="PF10727"/>
    </source>
</evidence>
<dbReference type="InterPro" id="IPR008927">
    <property type="entry name" value="6-PGluconate_DH-like_C_sf"/>
</dbReference>
<dbReference type="InterPro" id="IPR018931">
    <property type="entry name" value="DUF2520"/>
</dbReference>
<evidence type="ECO:0000259" key="2">
    <source>
        <dbReference type="Pfam" id="PF10728"/>
    </source>
</evidence>
<dbReference type="PANTHER" id="PTHR40459:SF1">
    <property type="entry name" value="CONSERVED HYPOTHETICAL ALANINE AND LEUCINE RICH PROTEIN"/>
    <property type="match status" value="1"/>
</dbReference>
<dbReference type="EMBL" id="JAHWXQ010000001">
    <property type="protein sequence ID" value="MBW3364203.1"/>
    <property type="molecule type" value="Genomic_DNA"/>
</dbReference>
<evidence type="ECO:0000313" key="4">
    <source>
        <dbReference type="Proteomes" id="UP000774935"/>
    </source>
</evidence>
<evidence type="ECO:0000313" key="3">
    <source>
        <dbReference type="EMBL" id="MBW3364203.1"/>
    </source>
</evidence>
<reference evidence="3 4" key="1">
    <citation type="submission" date="2021-07" db="EMBL/GenBank/DDBJ databases">
        <authorList>
            <person name="Kim M.K."/>
        </authorList>
    </citation>
    <scope>NUCLEOTIDE SEQUENCE [LARGE SCALE GENOMIC DNA]</scope>
    <source>
        <strain evidence="3 4">HLY7-15</strain>
    </source>
</reference>
<organism evidence="3 4">
    <name type="scientific">Pontibacter populi</name>
    <dbReference type="NCBI Taxonomy" id="890055"/>
    <lineage>
        <taxon>Bacteria</taxon>
        <taxon>Pseudomonadati</taxon>
        <taxon>Bacteroidota</taxon>
        <taxon>Cytophagia</taxon>
        <taxon>Cytophagales</taxon>
        <taxon>Hymenobacteraceae</taxon>
        <taxon>Pontibacter</taxon>
    </lineage>
</organism>
<feature type="domain" description="Putative oxidoreductase/dehydrogenase Rossmann-like" evidence="1">
    <location>
        <begin position="2"/>
        <end position="103"/>
    </location>
</feature>